<comment type="caution">
    <text evidence="2">The sequence shown here is derived from an EMBL/GenBank/DDBJ whole genome shotgun (WGS) entry which is preliminary data.</text>
</comment>
<organism evidence="2 3">
    <name type="scientific">Novosphingobium clariflavum</name>
    <dbReference type="NCBI Taxonomy" id="2029884"/>
    <lineage>
        <taxon>Bacteria</taxon>
        <taxon>Pseudomonadati</taxon>
        <taxon>Pseudomonadota</taxon>
        <taxon>Alphaproteobacteria</taxon>
        <taxon>Sphingomonadales</taxon>
        <taxon>Sphingomonadaceae</taxon>
        <taxon>Novosphingobium</taxon>
    </lineage>
</organism>
<feature type="transmembrane region" description="Helical" evidence="1">
    <location>
        <begin position="6"/>
        <end position="26"/>
    </location>
</feature>
<keyword evidence="1" id="KW-0472">Membrane</keyword>
<evidence type="ECO:0008006" key="4">
    <source>
        <dbReference type="Google" id="ProtNLM"/>
    </source>
</evidence>
<dbReference type="EMBL" id="JBHLTM010000050">
    <property type="protein sequence ID" value="MFC0685489.1"/>
    <property type="molecule type" value="Genomic_DNA"/>
</dbReference>
<keyword evidence="1" id="KW-1133">Transmembrane helix</keyword>
<dbReference type="RefSeq" id="WP_267222434.1">
    <property type="nucleotide sequence ID" value="NZ_JAPCWC010000015.1"/>
</dbReference>
<sequence>MDFTYILAAFLSLCVGFGSALVFVAVRGTSPRKLIGVAVVLAVMADLVLLIDWRGIGELGAAKLLADFGFFTLYGCIGCAFGAYPVLALRSVLRRARRAGGGR</sequence>
<evidence type="ECO:0000313" key="3">
    <source>
        <dbReference type="Proteomes" id="UP001589858"/>
    </source>
</evidence>
<feature type="transmembrane region" description="Helical" evidence="1">
    <location>
        <begin position="71"/>
        <end position="93"/>
    </location>
</feature>
<protein>
    <recommendedName>
        <fullName evidence="4">Lycopene cyclase domain-containing protein</fullName>
    </recommendedName>
</protein>
<gene>
    <name evidence="2" type="ORF">ACFFF8_12855</name>
</gene>
<name>A0ABV6S8B2_9SPHN</name>
<evidence type="ECO:0000313" key="2">
    <source>
        <dbReference type="EMBL" id="MFC0685489.1"/>
    </source>
</evidence>
<accession>A0ABV6S8B2</accession>
<reference evidence="2 3" key="1">
    <citation type="submission" date="2024-09" db="EMBL/GenBank/DDBJ databases">
        <authorList>
            <person name="Sun Q."/>
            <person name="Mori K."/>
        </authorList>
    </citation>
    <scope>NUCLEOTIDE SEQUENCE [LARGE SCALE GENOMIC DNA]</scope>
    <source>
        <strain evidence="2 3">CICC 11035S</strain>
    </source>
</reference>
<dbReference type="Proteomes" id="UP001589858">
    <property type="component" value="Unassembled WGS sequence"/>
</dbReference>
<feature type="transmembrane region" description="Helical" evidence="1">
    <location>
        <begin position="33"/>
        <end position="51"/>
    </location>
</feature>
<proteinExistence type="predicted"/>
<keyword evidence="3" id="KW-1185">Reference proteome</keyword>
<evidence type="ECO:0000256" key="1">
    <source>
        <dbReference type="SAM" id="Phobius"/>
    </source>
</evidence>
<keyword evidence="1" id="KW-0812">Transmembrane</keyword>